<dbReference type="InterPro" id="IPR005162">
    <property type="entry name" value="Retrotrans_gag_dom"/>
</dbReference>
<dbReference type="RefSeq" id="XP_048140224.1">
    <property type="nucleotide sequence ID" value="XM_048284267.1"/>
</dbReference>
<dbReference type="Pfam" id="PF03732">
    <property type="entry name" value="Retrotrans_gag"/>
    <property type="match status" value="1"/>
</dbReference>
<name>A0ABM3HUG3_9MYRT</name>
<dbReference type="GeneID" id="125316259"/>
<evidence type="ECO:0000313" key="2">
    <source>
        <dbReference type="Proteomes" id="UP000827889"/>
    </source>
</evidence>
<reference evidence="3" key="1">
    <citation type="submission" date="2025-08" db="UniProtKB">
        <authorList>
            <consortium name="RefSeq"/>
        </authorList>
    </citation>
    <scope>IDENTIFICATION</scope>
    <source>
        <tissue evidence="3">Leaf</tissue>
    </source>
</reference>
<protein>
    <submittedName>
        <fullName evidence="3">Uncharacterized protein LOC125316259</fullName>
    </submittedName>
</protein>
<keyword evidence="2" id="KW-1185">Reference proteome</keyword>
<gene>
    <name evidence="3" type="primary">LOC125316259</name>
</gene>
<sequence>MGRRLKERAAAIAQAADAAIAAAAHGGNVNRWNDNGNRQMHQLVEQFLKLKPTKFTGKGDPEAAPRWIEDLEKAFSVLGCTEEEKVTPAIYRLRDTASDWWKATGGRVFPEGVALNWTIFTEVFNGKYFSEIAQEQKLLEFQQLRENHMTIDQHEVEFSRLSKYAPRMVENPLDRARRLRDGLRPELRSQLIPLNLRDYDELYERGQMVERDMKERAAASGSRFMPARDNCRFGKRPMMGNRCFDPPVRRNNGKPMY</sequence>
<proteinExistence type="predicted"/>
<evidence type="ECO:0000259" key="1">
    <source>
        <dbReference type="Pfam" id="PF03732"/>
    </source>
</evidence>
<dbReference type="Proteomes" id="UP000827889">
    <property type="component" value="Chromosome 8"/>
</dbReference>
<feature type="domain" description="Retrotransposon gag" evidence="1">
    <location>
        <begin position="89"/>
        <end position="185"/>
    </location>
</feature>
<evidence type="ECO:0000313" key="3">
    <source>
        <dbReference type="RefSeq" id="XP_048140224.1"/>
    </source>
</evidence>
<organism evidence="2 3">
    <name type="scientific">Rhodamnia argentea</name>
    <dbReference type="NCBI Taxonomy" id="178133"/>
    <lineage>
        <taxon>Eukaryota</taxon>
        <taxon>Viridiplantae</taxon>
        <taxon>Streptophyta</taxon>
        <taxon>Embryophyta</taxon>
        <taxon>Tracheophyta</taxon>
        <taxon>Spermatophyta</taxon>
        <taxon>Magnoliopsida</taxon>
        <taxon>eudicotyledons</taxon>
        <taxon>Gunneridae</taxon>
        <taxon>Pentapetalae</taxon>
        <taxon>rosids</taxon>
        <taxon>malvids</taxon>
        <taxon>Myrtales</taxon>
        <taxon>Myrtaceae</taxon>
        <taxon>Myrtoideae</taxon>
        <taxon>Myrteae</taxon>
        <taxon>Australasian group</taxon>
        <taxon>Rhodamnia</taxon>
    </lineage>
</organism>
<accession>A0ABM3HUG3</accession>